<sequence length="236" mass="24875">MRPNILPLTLALALAIPTVASAADQPPPRIIVVGEGQSTLAPDMALLSLSVMREAATAREALTANNDAMAAVISAMKSAGIEERDLQTAGVQIAPRYDYTPKQDGTQEAKLVAYQVTNTLSVRVRDIAKTGEILDKAVGLGVNQGGGISFTNDDPSKVMTEARKKAVADAVAKAKTLTEAAGVKLGRILEISEMPNFQQPRPMMQEYAAKAGADAVPIQAGENAYSVQVNVTFELN</sequence>
<dbReference type="InterPro" id="IPR007497">
    <property type="entry name" value="SIMPL/DUF541"/>
</dbReference>
<dbReference type="RefSeq" id="WP_149760560.1">
    <property type="nucleotide sequence ID" value="NZ_BSPE01000031.1"/>
</dbReference>
<dbReference type="Gene3D" id="3.30.110.170">
    <property type="entry name" value="Protein of unknown function (DUF541), domain 1"/>
    <property type="match status" value="1"/>
</dbReference>
<evidence type="ECO:0000313" key="2">
    <source>
        <dbReference type="EMBL" id="SFK45420.1"/>
    </source>
</evidence>
<dbReference type="EMBL" id="FOSL01000006">
    <property type="protein sequence ID" value="SFK45420.1"/>
    <property type="molecule type" value="Genomic_DNA"/>
</dbReference>
<evidence type="ECO:0008006" key="4">
    <source>
        <dbReference type="Google" id="ProtNLM"/>
    </source>
</evidence>
<keyword evidence="3" id="KW-1185">Reference proteome</keyword>
<feature type="signal peptide" evidence="1">
    <location>
        <begin position="1"/>
        <end position="22"/>
    </location>
</feature>
<reference evidence="2 3" key="1">
    <citation type="submission" date="2016-10" db="EMBL/GenBank/DDBJ databases">
        <authorList>
            <person name="Varghese N."/>
            <person name="Submissions S."/>
        </authorList>
    </citation>
    <scope>NUCLEOTIDE SEQUENCE [LARGE SCALE GENOMIC DNA]</scope>
    <source>
        <strain evidence="2 3">DSM 21822</strain>
    </source>
</reference>
<organism evidence="2 3">
    <name type="scientific">Neomesorhizobium albiziae</name>
    <dbReference type="NCBI Taxonomy" id="335020"/>
    <lineage>
        <taxon>Bacteria</taxon>
        <taxon>Pseudomonadati</taxon>
        <taxon>Pseudomonadota</taxon>
        <taxon>Alphaproteobacteria</taxon>
        <taxon>Hyphomicrobiales</taxon>
        <taxon>Phyllobacteriaceae</taxon>
        <taxon>Neomesorhizobium</taxon>
    </lineage>
</organism>
<dbReference type="Gene3D" id="3.30.70.2970">
    <property type="entry name" value="Protein of unknown function (DUF541), domain 2"/>
    <property type="match status" value="1"/>
</dbReference>
<feature type="chain" id="PRO_5009302474" description="SIMPL domain-containing protein" evidence="1">
    <location>
        <begin position="23"/>
        <end position="236"/>
    </location>
</feature>
<protein>
    <recommendedName>
        <fullName evidence="4">SIMPL domain-containing protein</fullName>
    </recommendedName>
</protein>
<accession>A0A1I3ZNA2</accession>
<proteinExistence type="predicted"/>
<gene>
    <name evidence="2" type="ORF">SAMN04488498_106210</name>
</gene>
<dbReference type="InterPro" id="IPR052022">
    <property type="entry name" value="26kDa_periplasmic_antigen"/>
</dbReference>
<dbReference type="Proteomes" id="UP000323300">
    <property type="component" value="Unassembled WGS sequence"/>
</dbReference>
<evidence type="ECO:0000256" key="1">
    <source>
        <dbReference type="SAM" id="SignalP"/>
    </source>
</evidence>
<dbReference type="PANTHER" id="PTHR34387">
    <property type="entry name" value="SLR1258 PROTEIN"/>
    <property type="match status" value="1"/>
</dbReference>
<dbReference type="OrthoDB" id="9813144at2"/>
<name>A0A1I3ZNA2_9HYPH</name>
<dbReference type="AlphaFoldDB" id="A0A1I3ZNA2"/>
<evidence type="ECO:0000313" key="3">
    <source>
        <dbReference type="Proteomes" id="UP000323300"/>
    </source>
</evidence>
<dbReference type="PANTHER" id="PTHR34387:SF1">
    <property type="entry name" value="PERIPLASMIC IMMUNOGENIC PROTEIN"/>
    <property type="match status" value="1"/>
</dbReference>
<dbReference type="GO" id="GO:0006974">
    <property type="term" value="P:DNA damage response"/>
    <property type="evidence" value="ECO:0007669"/>
    <property type="project" value="TreeGrafter"/>
</dbReference>
<dbReference type="Pfam" id="PF04402">
    <property type="entry name" value="SIMPL"/>
    <property type="match status" value="1"/>
</dbReference>
<keyword evidence="1" id="KW-0732">Signal</keyword>